<organism evidence="1 2">
    <name type="scientific">Streptomyces coffeae</name>
    <dbReference type="NCBI Taxonomy" id="621382"/>
    <lineage>
        <taxon>Bacteria</taxon>
        <taxon>Bacillati</taxon>
        <taxon>Actinomycetota</taxon>
        <taxon>Actinomycetes</taxon>
        <taxon>Kitasatosporales</taxon>
        <taxon>Streptomycetaceae</taxon>
        <taxon>Streptomyces</taxon>
    </lineage>
</organism>
<accession>A0ABS1N6Q1</accession>
<keyword evidence="2" id="KW-1185">Reference proteome</keyword>
<dbReference type="Proteomes" id="UP000634229">
    <property type="component" value="Unassembled WGS sequence"/>
</dbReference>
<dbReference type="RefSeq" id="WP_201871271.1">
    <property type="nucleotide sequence ID" value="NZ_JAERRF010000002.1"/>
</dbReference>
<dbReference type="EMBL" id="JAERRF010000002">
    <property type="protein sequence ID" value="MBL1095750.1"/>
    <property type="molecule type" value="Genomic_DNA"/>
</dbReference>
<evidence type="ECO:0008006" key="3">
    <source>
        <dbReference type="Google" id="ProtNLM"/>
    </source>
</evidence>
<name>A0ABS1N6Q1_9ACTN</name>
<proteinExistence type="predicted"/>
<evidence type="ECO:0000313" key="2">
    <source>
        <dbReference type="Proteomes" id="UP000634229"/>
    </source>
</evidence>
<evidence type="ECO:0000313" key="1">
    <source>
        <dbReference type="EMBL" id="MBL1095750.1"/>
    </source>
</evidence>
<gene>
    <name evidence="1" type="ORF">JK363_03450</name>
</gene>
<comment type="caution">
    <text evidence="1">The sequence shown here is derived from an EMBL/GenBank/DDBJ whole genome shotgun (WGS) entry which is preliminary data.</text>
</comment>
<sequence>MRSEETPFVGGPLDGRVLKVMVGATGQPPKTYEVPVEDEAGGPPTVHVYRRVPAGVSKRLGVIRGWRYEYDPEGKARGGLKWPWSKPG</sequence>
<reference evidence="1 2" key="1">
    <citation type="submission" date="2021-01" db="EMBL/GenBank/DDBJ databases">
        <title>WGS of actinomycetes isolated from Thailand.</title>
        <authorList>
            <person name="Thawai C."/>
        </authorList>
    </citation>
    <scope>NUCLEOTIDE SEQUENCE [LARGE SCALE GENOMIC DNA]</scope>
    <source>
        <strain evidence="1 2">CA1R205</strain>
    </source>
</reference>
<protein>
    <recommendedName>
        <fullName evidence="3">YD repeat-containing protein</fullName>
    </recommendedName>
</protein>